<gene>
    <name evidence="2" type="ORF">Hyperionvirus5_39</name>
</gene>
<dbReference type="SMART" id="SM00710">
    <property type="entry name" value="PbH1"/>
    <property type="match status" value="4"/>
</dbReference>
<reference evidence="2" key="1">
    <citation type="submission" date="2018-10" db="EMBL/GenBank/DDBJ databases">
        <title>Hidden diversity of soil giant viruses.</title>
        <authorList>
            <person name="Schulz F."/>
            <person name="Alteio L."/>
            <person name="Goudeau D."/>
            <person name="Ryan E.M."/>
            <person name="Malmstrom R.R."/>
            <person name="Blanchard J."/>
            <person name="Woyke T."/>
        </authorList>
    </citation>
    <scope>NUCLEOTIDE SEQUENCE</scope>
    <source>
        <strain evidence="2">HYV1</strain>
    </source>
</reference>
<dbReference type="SUPFAM" id="SSF51126">
    <property type="entry name" value="Pectin lyase-like"/>
    <property type="match status" value="1"/>
</dbReference>
<dbReference type="InterPro" id="IPR039448">
    <property type="entry name" value="Beta_helix"/>
</dbReference>
<dbReference type="InterPro" id="IPR011050">
    <property type="entry name" value="Pectin_lyase_fold/virulence"/>
</dbReference>
<proteinExistence type="predicted"/>
<protein>
    <recommendedName>
        <fullName evidence="1">Right handed beta helix domain-containing protein</fullName>
    </recommendedName>
</protein>
<organism evidence="2">
    <name type="scientific">Hyperionvirus sp</name>
    <dbReference type="NCBI Taxonomy" id="2487770"/>
    <lineage>
        <taxon>Viruses</taxon>
        <taxon>Varidnaviria</taxon>
        <taxon>Bamfordvirae</taxon>
        <taxon>Nucleocytoviricota</taxon>
        <taxon>Megaviricetes</taxon>
        <taxon>Imitervirales</taxon>
        <taxon>Mimiviridae</taxon>
        <taxon>Klosneuvirinae</taxon>
    </lineage>
</organism>
<dbReference type="Gene3D" id="2.160.20.10">
    <property type="entry name" value="Single-stranded right-handed beta-helix, Pectin lyase-like"/>
    <property type="match status" value="1"/>
</dbReference>
<dbReference type="Pfam" id="PF13229">
    <property type="entry name" value="Beta_helix"/>
    <property type="match status" value="1"/>
</dbReference>
<name>A0A3G5ABI7_9VIRU</name>
<dbReference type="EMBL" id="MK072387">
    <property type="protein sequence ID" value="AYV83233.1"/>
    <property type="molecule type" value="Genomic_DNA"/>
</dbReference>
<evidence type="ECO:0000313" key="2">
    <source>
        <dbReference type="EMBL" id="AYV83233.1"/>
    </source>
</evidence>
<evidence type="ECO:0000259" key="1">
    <source>
        <dbReference type="Pfam" id="PF13229"/>
    </source>
</evidence>
<dbReference type="InterPro" id="IPR006626">
    <property type="entry name" value="PbH1"/>
</dbReference>
<dbReference type="InterPro" id="IPR012334">
    <property type="entry name" value="Pectin_lyas_fold"/>
</dbReference>
<sequence length="369" mass="41236">MKVLAFILALIVVQTYSETIDCAKGLTQCFDIVRKMIYSKDASNPLNHMQNMVEGYTSKEKFKHPCDNTRSYECREAFTSGEFASYKINKFISNIPSDRIDISVGKLNCLFGYGAKGEQYDAIFPVGKQYKADILLQVAINYMASRGGGTLHITSGDFDISEMIKLHDNIHIKGIGINKTKFHFKTNHAEFFIKDKNNVSISDLTIIGNKQNLPVLTISGYGIYVLRSKSIYFDRLRVTNTHNNGITIGDSADITITNTIVDGCGWSGFDIKESDVRIIDSSSFNNLGNGFEITLGKVDSIFINNEASFNGWGGYRGFGFSASMSHNLQLSDNKLFNNEDGNLCLWGSEIYLDDKFNVRCSGHENCILF</sequence>
<accession>A0A3G5ABI7</accession>
<feature type="domain" description="Right handed beta helix" evidence="1">
    <location>
        <begin position="192"/>
        <end position="348"/>
    </location>
</feature>